<protein>
    <submittedName>
        <fullName evidence="1">Uncharacterized protein</fullName>
    </submittedName>
</protein>
<dbReference type="InParanoid" id="A0A1E7F7E6"/>
<sequence length="192" mass="22216">MWSLVTTWSDIVPRVHDEYPHLLAEMFGYNLAAAHLGLRHTVAHSFAVSDPWAGGEGWPLIDKVPKENICKNFPKSEYPHVIHYCQRYYIGKWFIGKYRLRKDFISCKAPLLMPPPDDAAVKFTSAIKPDTGEIKEWKPKQAKEYAFMVCSMIDALNAASKFYKDQHCKDGTGNYNYTYVFHDDMRMPDEMI</sequence>
<dbReference type="Proteomes" id="UP000095751">
    <property type="component" value="Unassembled WGS sequence"/>
</dbReference>
<evidence type="ECO:0000313" key="2">
    <source>
        <dbReference type="Proteomes" id="UP000095751"/>
    </source>
</evidence>
<reference evidence="1 2" key="1">
    <citation type="submission" date="2016-09" db="EMBL/GenBank/DDBJ databases">
        <title>Extensive genetic diversity and differential bi-allelic expression allows diatom success in the polar Southern Ocean.</title>
        <authorList>
            <consortium name="DOE Joint Genome Institute"/>
            <person name="Mock T."/>
            <person name="Otillar R.P."/>
            <person name="Strauss J."/>
            <person name="Dupont C."/>
            <person name="Frickenhaus S."/>
            <person name="Maumus F."/>
            <person name="Mcmullan M."/>
            <person name="Sanges R."/>
            <person name="Schmutz J."/>
            <person name="Toseland A."/>
            <person name="Valas R."/>
            <person name="Veluchamy A."/>
            <person name="Ward B.J."/>
            <person name="Allen A."/>
            <person name="Barry K."/>
            <person name="Falciatore A."/>
            <person name="Ferrante M."/>
            <person name="Fortunato A.E."/>
            <person name="Gloeckner G."/>
            <person name="Gruber A."/>
            <person name="Hipkin R."/>
            <person name="Janech M."/>
            <person name="Kroth P."/>
            <person name="Leese F."/>
            <person name="Lindquist E."/>
            <person name="Lyon B.R."/>
            <person name="Martin J."/>
            <person name="Mayer C."/>
            <person name="Parker M."/>
            <person name="Quesneville H."/>
            <person name="Raymond J."/>
            <person name="Uhlig C."/>
            <person name="Valentin K.U."/>
            <person name="Worden A.Z."/>
            <person name="Armbrust E.V."/>
            <person name="Bowler C."/>
            <person name="Green B."/>
            <person name="Moulton V."/>
            <person name="Van Oosterhout C."/>
            <person name="Grigoriev I."/>
        </authorList>
    </citation>
    <scope>NUCLEOTIDE SEQUENCE [LARGE SCALE GENOMIC DNA]</scope>
    <source>
        <strain evidence="1 2">CCMP1102</strain>
    </source>
</reference>
<organism evidence="1 2">
    <name type="scientific">Fragilariopsis cylindrus CCMP1102</name>
    <dbReference type="NCBI Taxonomy" id="635003"/>
    <lineage>
        <taxon>Eukaryota</taxon>
        <taxon>Sar</taxon>
        <taxon>Stramenopiles</taxon>
        <taxon>Ochrophyta</taxon>
        <taxon>Bacillariophyta</taxon>
        <taxon>Bacillariophyceae</taxon>
        <taxon>Bacillariophycidae</taxon>
        <taxon>Bacillariales</taxon>
        <taxon>Bacillariaceae</taxon>
        <taxon>Fragilariopsis</taxon>
    </lineage>
</organism>
<evidence type="ECO:0000313" key="1">
    <source>
        <dbReference type="EMBL" id="OEU14080.1"/>
    </source>
</evidence>
<dbReference type="EMBL" id="KV784361">
    <property type="protein sequence ID" value="OEU14080.1"/>
    <property type="molecule type" value="Genomic_DNA"/>
</dbReference>
<dbReference type="AlphaFoldDB" id="A0A1E7F7E6"/>
<dbReference type="GO" id="GO:0016757">
    <property type="term" value="F:glycosyltransferase activity"/>
    <property type="evidence" value="ECO:0007669"/>
    <property type="project" value="InterPro"/>
</dbReference>
<accession>A0A1E7F7E6</accession>
<dbReference type="PANTHER" id="PTHR31485">
    <property type="entry name" value="PEPTIDYL SERINE ALPHA-GALACTOSYLTRANSFERASE"/>
    <property type="match status" value="1"/>
</dbReference>
<dbReference type="InterPro" id="IPR044845">
    <property type="entry name" value="HPAT/SRGT1-like"/>
</dbReference>
<keyword evidence="2" id="KW-1185">Reference proteome</keyword>
<dbReference type="KEGG" id="fcy:FRACYDRAFT_226996"/>
<dbReference type="PANTHER" id="PTHR31485:SF7">
    <property type="entry name" value="PEPTIDYL SERINE ALPHA-GALACTOSYLTRANSFERASE"/>
    <property type="match status" value="1"/>
</dbReference>
<name>A0A1E7F7E6_9STRA</name>
<dbReference type="OrthoDB" id="2015991at2759"/>
<gene>
    <name evidence="1" type="ORF">FRACYDRAFT_226996</name>
</gene>
<proteinExistence type="predicted"/>